<dbReference type="PANTHER" id="PTHR35812">
    <property type="entry name" value="LIPOPROTEIN"/>
    <property type="match status" value="1"/>
</dbReference>
<protein>
    <recommendedName>
        <fullName evidence="2">Lcl C-terminal domain-containing protein</fullName>
    </recommendedName>
</protein>
<feature type="chain" id="PRO_5042915396" description="Lcl C-terminal domain-containing protein" evidence="1">
    <location>
        <begin position="34"/>
        <end position="177"/>
    </location>
</feature>
<sequence length="177" mass="19576">MNNAMNGVMNSAMNLVAKLLAGAVVYFSSTVWAECDKTVTATTPAERFIVESSNVVKDLDTGLQWQRCPLGANWSDETGCEPVGQLQHSWDQALAAGQDGWRLPNKKELASIIEYQCRLPALNEQIFPALSDGEEAYWTSTPLIYFSQPTVWAIDFADGAFINRATSEALRVRLVRD</sequence>
<dbReference type="Pfam" id="PF07603">
    <property type="entry name" value="Lcl_C"/>
    <property type="match status" value="1"/>
</dbReference>
<evidence type="ECO:0000256" key="1">
    <source>
        <dbReference type="SAM" id="SignalP"/>
    </source>
</evidence>
<dbReference type="InterPro" id="IPR011460">
    <property type="entry name" value="Lcl_C"/>
</dbReference>
<feature type="signal peptide" evidence="1">
    <location>
        <begin position="1"/>
        <end position="33"/>
    </location>
</feature>
<dbReference type="EMBL" id="AP023086">
    <property type="protein sequence ID" value="BCD97297.1"/>
    <property type="molecule type" value="Genomic_DNA"/>
</dbReference>
<dbReference type="KEGG" id="marq:MARGE09_P1498"/>
<accession>A0AAN1WGQ4</accession>
<feature type="domain" description="Lcl C-terminal" evidence="2">
    <location>
        <begin position="55"/>
        <end position="176"/>
    </location>
</feature>
<keyword evidence="1" id="KW-0732">Signal</keyword>
<evidence type="ECO:0000259" key="2">
    <source>
        <dbReference type="Pfam" id="PF07603"/>
    </source>
</evidence>
<name>A0AAN1WGQ4_9GAMM</name>
<dbReference type="Proteomes" id="UP001320119">
    <property type="component" value="Chromosome"/>
</dbReference>
<proteinExistence type="predicted"/>
<dbReference type="RefSeq" id="WP_236986770.1">
    <property type="nucleotide sequence ID" value="NZ_AP023086.1"/>
</dbReference>
<evidence type="ECO:0000313" key="3">
    <source>
        <dbReference type="EMBL" id="BCD97297.1"/>
    </source>
</evidence>
<dbReference type="AlphaFoldDB" id="A0AAN1WGQ4"/>
<organism evidence="3 4">
    <name type="scientific">Marinagarivorans cellulosilyticus</name>
    <dbReference type="NCBI Taxonomy" id="2721545"/>
    <lineage>
        <taxon>Bacteria</taxon>
        <taxon>Pseudomonadati</taxon>
        <taxon>Pseudomonadota</taxon>
        <taxon>Gammaproteobacteria</taxon>
        <taxon>Cellvibrionales</taxon>
        <taxon>Cellvibrionaceae</taxon>
        <taxon>Marinagarivorans</taxon>
    </lineage>
</organism>
<reference evidence="3 4" key="1">
    <citation type="journal article" date="2022" name="IScience">
        <title>An ultrasensitive nanofiber-based assay for enzymatic hydrolysis and deep-sea microbial degradation of cellulose.</title>
        <authorList>
            <person name="Tsudome M."/>
            <person name="Tachioka M."/>
            <person name="Miyazaki M."/>
            <person name="Uchimura K."/>
            <person name="Tsuda M."/>
            <person name="Takaki Y."/>
            <person name="Deguchi S."/>
        </authorList>
    </citation>
    <scope>NUCLEOTIDE SEQUENCE [LARGE SCALE GENOMIC DNA]</scope>
    <source>
        <strain evidence="3 4">GE09</strain>
    </source>
</reference>
<keyword evidence="4" id="KW-1185">Reference proteome</keyword>
<gene>
    <name evidence="3" type="ORF">MARGE09_P1498</name>
</gene>
<dbReference type="PANTHER" id="PTHR35812:SF1">
    <property type="entry name" value="LIPOPROTEIN"/>
    <property type="match status" value="1"/>
</dbReference>
<evidence type="ECO:0000313" key="4">
    <source>
        <dbReference type="Proteomes" id="UP001320119"/>
    </source>
</evidence>